<protein>
    <recommendedName>
        <fullName evidence="3">DUF5017 domain-containing protein</fullName>
    </recommendedName>
</protein>
<sequence length="493" mass="55288">MKKSLIYILALSAGLFSCEPYKDIHESADNDIQLKRDNDAIPASTTISEDDTVFSTIESAQNGVPSILNSTYQSNQYTNNKIIEVTYSVGTLVEEPAFNAPYYTNEDDYKKYNSEICYNNDIWNKIALNEALSTITFTSDDYKLTGDNYGNFGYYDDEAGEYPDGVSVENVIDAKISFILKTNYSGQSTIGNELTVEYQFYNNGTKTPVKRTYAFEASSNCYYAFTSLEKAELAMPAILDSIYTSEDEAFLIMTSYKVAIDFVDGTTMEDDLLIETMHTPYSKGADGFEVYSGNPSLYMLLAEDYDAMGAPGKYNNFSSSILPENYLPTFVISKFPYAQEGDEIQFIYKYYAGGDLGTIDQSMSYTMGSNWNQSAPILASTNVDKFKYKYDESTWKVSLAAVITLTQADYDLTGDGKYGNFGYYDNVAGEYPEGTPVDNILDAKINHILTVNYPELNKADQEVSVFFQYYDNGTNTVSKPYIYNGETANWDVQ</sequence>
<evidence type="ECO:0008006" key="3">
    <source>
        <dbReference type="Google" id="ProtNLM"/>
    </source>
</evidence>
<organism evidence="1 2">
    <name type="scientific">Flammeovirga pectinis</name>
    <dbReference type="NCBI Taxonomy" id="2494373"/>
    <lineage>
        <taxon>Bacteria</taxon>
        <taxon>Pseudomonadati</taxon>
        <taxon>Bacteroidota</taxon>
        <taxon>Cytophagia</taxon>
        <taxon>Cytophagales</taxon>
        <taxon>Flammeovirgaceae</taxon>
        <taxon>Flammeovirga</taxon>
    </lineage>
</organism>
<dbReference type="OrthoDB" id="1013052at2"/>
<dbReference type="KEGG" id="fll:EI427_06070"/>
<accession>A0A3Q9FNM5</accession>
<dbReference type="EMBL" id="CP034562">
    <property type="protein sequence ID" value="AZQ61817.1"/>
    <property type="molecule type" value="Genomic_DNA"/>
</dbReference>
<reference evidence="1 2" key="1">
    <citation type="submission" date="2018-12" db="EMBL/GenBank/DDBJ databases">
        <title>Flammeovirga pectinis sp. nov., isolated from the gut of the Korean scallop, Patinopecten yessoensis.</title>
        <authorList>
            <person name="Bae J.-W."/>
            <person name="Jeong Y.-S."/>
            <person name="Kang W."/>
        </authorList>
    </citation>
    <scope>NUCLEOTIDE SEQUENCE [LARGE SCALE GENOMIC DNA]</scope>
    <source>
        <strain evidence="1 2">L12M1</strain>
    </source>
</reference>
<evidence type="ECO:0000313" key="2">
    <source>
        <dbReference type="Proteomes" id="UP000267268"/>
    </source>
</evidence>
<dbReference type="RefSeq" id="WP_126612699.1">
    <property type="nucleotide sequence ID" value="NZ_CP034562.1"/>
</dbReference>
<keyword evidence="2" id="KW-1185">Reference proteome</keyword>
<gene>
    <name evidence="1" type="ORF">EI427_06070</name>
</gene>
<proteinExistence type="predicted"/>
<name>A0A3Q9FNM5_9BACT</name>
<dbReference type="Proteomes" id="UP000267268">
    <property type="component" value="Chromosome 1"/>
</dbReference>
<evidence type="ECO:0000313" key="1">
    <source>
        <dbReference type="EMBL" id="AZQ61817.1"/>
    </source>
</evidence>
<dbReference type="PROSITE" id="PS51257">
    <property type="entry name" value="PROKAR_LIPOPROTEIN"/>
    <property type="match status" value="1"/>
</dbReference>
<dbReference type="AlphaFoldDB" id="A0A3Q9FNM5"/>